<evidence type="ECO:0000256" key="7">
    <source>
        <dbReference type="ARBA" id="ARBA00023136"/>
    </source>
</evidence>
<keyword evidence="6" id="KW-0333">Golgi apparatus</keyword>
<evidence type="ECO:0000256" key="5">
    <source>
        <dbReference type="ARBA" id="ARBA00022989"/>
    </source>
</evidence>
<dbReference type="InterPro" id="IPR018011">
    <property type="entry name" value="Carb_sulfotrans_8-10"/>
</dbReference>
<evidence type="ECO:0000313" key="10">
    <source>
        <dbReference type="EMBL" id="GMI21324.1"/>
    </source>
</evidence>
<feature type="compositionally biased region" description="Pro residues" evidence="9">
    <location>
        <begin position="71"/>
        <end position="81"/>
    </location>
</feature>
<gene>
    <name evidence="10" type="ORF">TeGR_g12715</name>
</gene>
<keyword evidence="11" id="KW-1185">Reference proteome</keyword>
<reference evidence="10 11" key="1">
    <citation type="journal article" date="2023" name="Commun. Biol.">
        <title>Genome analysis of Parmales, the sister group of diatoms, reveals the evolutionary specialization of diatoms from phago-mixotrophs to photoautotrophs.</title>
        <authorList>
            <person name="Ban H."/>
            <person name="Sato S."/>
            <person name="Yoshikawa S."/>
            <person name="Yamada K."/>
            <person name="Nakamura Y."/>
            <person name="Ichinomiya M."/>
            <person name="Sato N."/>
            <person name="Blanc-Mathieu R."/>
            <person name="Endo H."/>
            <person name="Kuwata A."/>
            <person name="Ogata H."/>
        </authorList>
    </citation>
    <scope>NUCLEOTIDE SEQUENCE [LARGE SCALE GENOMIC DNA]</scope>
</reference>
<proteinExistence type="inferred from homology"/>
<organism evidence="10 11">
    <name type="scientific">Tetraparma gracilis</name>
    <dbReference type="NCBI Taxonomy" id="2962635"/>
    <lineage>
        <taxon>Eukaryota</taxon>
        <taxon>Sar</taxon>
        <taxon>Stramenopiles</taxon>
        <taxon>Ochrophyta</taxon>
        <taxon>Bolidophyceae</taxon>
        <taxon>Parmales</taxon>
        <taxon>Triparmaceae</taxon>
        <taxon>Tetraparma</taxon>
    </lineage>
</organism>
<protein>
    <recommendedName>
        <fullName evidence="12">Sulfotransferase domain-containing protein</fullName>
    </recommendedName>
</protein>
<dbReference type="PANTHER" id="PTHR12137">
    <property type="entry name" value="CARBOHYDRATE SULFOTRANSFERASE"/>
    <property type="match status" value="1"/>
</dbReference>
<feature type="region of interest" description="Disordered" evidence="9">
    <location>
        <begin position="66"/>
        <end position="91"/>
    </location>
</feature>
<comment type="caution">
    <text evidence="10">The sequence shown here is derived from an EMBL/GenBank/DDBJ whole genome shotgun (WGS) entry which is preliminary data.</text>
</comment>
<dbReference type="Proteomes" id="UP001165060">
    <property type="component" value="Unassembled WGS sequence"/>
</dbReference>
<keyword evidence="3" id="KW-0808">Transferase</keyword>
<evidence type="ECO:0000256" key="3">
    <source>
        <dbReference type="ARBA" id="ARBA00022679"/>
    </source>
</evidence>
<evidence type="ECO:0000256" key="4">
    <source>
        <dbReference type="ARBA" id="ARBA00022692"/>
    </source>
</evidence>
<sequence>MLQRRLSPGCLPVVFILLSVSLFLNLALLLPPVPSEVASPSPLPHHLGGDPRRVGNIRGHVAVPQLKPSRAFPPPPPPTGQPPQRKTRTREEAEQLYDLMLHKKGTWDGSPIVVPEHKLLLLTVPKNACEEFKRLARRMYGFEDWRQTWDTKGPGRKYELPHDPRKNGLKYLGNFDRSAAVDMLASPDWTLAAFFRDPHERFLSAYLDKHVDTRAVREGEKEALAFPDFINAVGAGLKNRHWLAQCAYVTKQGCGGAKNMAECDGCRIVVESLDFAGRFGALGEDTEALLRMLPGDAWARYGETGWGAGSIFQVAPDKKHATGSEKKWDKYFGGEEGQRAFDKVKQLFAVDFANLPGKTFQHTQS</sequence>
<evidence type="ECO:0008006" key="12">
    <source>
        <dbReference type="Google" id="ProtNLM"/>
    </source>
</evidence>
<name>A0ABQ6M7X5_9STRA</name>
<evidence type="ECO:0000256" key="9">
    <source>
        <dbReference type="SAM" id="MobiDB-lite"/>
    </source>
</evidence>
<evidence type="ECO:0000256" key="8">
    <source>
        <dbReference type="ARBA" id="ARBA00023180"/>
    </source>
</evidence>
<comment type="subcellular location">
    <subcellularLocation>
        <location evidence="1">Golgi apparatus membrane</location>
        <topology evidence="1">Single-pass type II membrane protein</topology>
    </subcellularLocation>
</comment>
<accession>A0ABQ6M7X5</accession>
<evidence type="ECO:0000256" key="1">
    <source>
        <dbReference type="ARBA" id="ARBA00004323"/>
    </source>
</evidence>
<evidence type="ECO:0000256" key="6">
    <source>
        <dbReference type="ARBA" id="ARBA00023034"/>
    </source>
</evidence>
<dbReference type="PANTHER" id="PTHR12137:SF54">
    <property type="entry name" value="CARBOHYDRATE SULFOTRANSFERASE"/>
    <property type="match status" value="1"/>
</dbReference>
<evidence type="ECO:0000313" key="11">
    <source>
        <dbReference type="Proteomes" id="UP001165060"/>
    </source>
</evidence>
<dbReference type="Pfam" id="PF03567">
    <property type="entry name" value="Sulfotransfer_2"/>
    <property type="match status" value="1"/>
</dbReference>
<evidence type="ECO:0000256" key="2">
    <source>
        <dbReference type="ARBA" id="ARBA00006339"/>
    </source>
</evidence>
<dbReference type="InterPro" id="IPR005331">
    <property type="entry name" value="Sulfotransferase"/>
</dbReference>
<dbReference type="EMBL" id="BRYB01002536">
    <property type="protein sequence ID" value="GMI21324.1"/>
    <property type="molecule type" value="Genomic_DNA"/>
</dbReference>
<keyword evidence="8" id="KW-0325">Glycoprotein</keyword>
<comment type="similarity">
    <text evidence="2">Belongs to the sulfotransferase 2 family.</text>
</comment>
<keyword evidence="7" id="KW-0472">Membrane</keyword>
<keyword evidence="4" id="KW-0812">Transmembrane</keyword>
<keyword evidence="5" id="KW-1133">Transmembrane helix</keyword>